<protein>
    <submittedName>
        <fullName evidence="2">DUF4184 family protein</fullName>
    </submittedName>
</protein>
<gene>
    <name evidence="2" type="ORF">QWT69_13730</name>
</gene>
<sequence>MPLTFAHPAVALPFSRNSKYVNFLALVLGSMAPDFEYFLRGKPNGEIGHTFVGFLVLNLPIVLIVYFVYLTYIHKALFSHLPSILQDTYSQKVDSSRWLKAVVFLYSALFGMLTHVVWDSFTHVSGYMVKKLSFLSNTVHFLSFDIPIFKILQHGSTLVGIALIIGYMYFRTAKNRCTRNKTATSQQKIIYWGLIALLAAFLFGSWSFYDEVSIKLYGVLVVRIIDSALISLLLVSLIFNVLNKMKMGSSLFNRFY</sequence>
<feature type="transmembrane region" description="Helical" evidence="1">
    <location>
        <begin position="221"/>
        <end position="242"/>
    </location>
</feature>
<dbReference type="InterPro" id="IPR025238">
    <property type="entry name" value="DUF4184"/>
</dbReference>
<keyword evidence="1" id="KW-1133">Transmembrane helix</keyword>
<dbReference type="EMBL" id="CP129118">
    <property type="protein sequence ID" value="WOV86919.1"/>
    <property type="molecule type" value="Genomic_DNA"/>
</dbReference>
<accession>A0ABZ0L2T5</accession>
<feature type="transmembrane region" description="Helical" evidence="1">
    <location>
        <begin position="51"/>
        <end position="72"/>
    </location>
</feature>
<evidence type="ECO:0000313" key="3">
    <source>
        <dbReference type="Proteomes" id="UP001303902"/>
    </source>
</evidence>
<organism evidence="2 3">
    <name type="scientific">Sporosarcina oncorhynchi</name>
    <dbReference type="NCBI Taxonomy" id="3056444"/>
    <lineage>
        <taxon>Bacteria</taxon>
        <taxon>Bacillati</taxon>
        <taxon>Bacillota</taxon>
        <taxon>Bacilli</taxon>
        <taxon>Bacillales</taxon>
        <taxon>Caryophanaceae</taxon>
        <taxon>Sporosarcina</taxon>
    </lineage>
</organism>
<evidence type="ECO:0000313" key="2">
    <source>
        <dbReference type="EMBL" id="WOV86919.1"/>
    </source>
</evidence>
<feature type="transmembrane region" description="Helical" evidence="1">
    <location>
        <begin position="151"/>
        <end position="170"/>
    </location>
</feature>
<feature type="transmembrane region" description="Helical" evidence="1">
    <location>
        <begin position="98"/>
        <end position="118"/>
    </location>
</feature>
<keyword evidence="1" id="KW-0472">Membrane</keyword>
<reference evidence="2 3" key="1">
    <citation type="submission" date="2023-06" db="EMBL/GenBank/DDBJ databases">
        <title>Sporosarcina sp. nov., isolated from Korean tranditional fermented seafood 'Jeotgal'.</title>
        <authorList>
            <person name="Yang A.I."/>
            <person name="Shin N.-R."/>
        </authorList>
    </citation>
    <scope>NUCLEOTIDE SEQUENCE [LARGE SCALE GENOMIC DNA]</scope>
    <source>
        <strain evidence="2 3">T2O-4</strain>
    </source>
</reference>
<proteinExistence type="predicted"/>
<evidence type="ECO:0000256" key="1">
    <source>
        <dbReference type="SAM" id="Phobius"/>
    </source>
</evidence>
<name>A0ABZ0L2T5_9BACL</name>
<keyword evidence="3" id="KW-1185">Reference proteome</keyword>
<dbReference type="RefSeq" id="WP_317966517.1">
    <property type="nucleotide sequence ID" value="NZ_CP129118.1"/>
</dbReference>
<dbReference type="Proteomes" id="UP001303902">
    <property type="component" value="Chromosome"/>
</dbReference>
<feature type="transmembrane region" description="Helical" evidence="1">
    <location>
        <begin position="190"/>
        <end position="209"/>
    </location>
</feature>
<keyword evidence="1" id="KW-0812">Transmembrane</keyword>
<dbReference type="Pfam" id="PF13803">
    <property type="entry name" value="DUF4184"/>
    <property type="match status" value="1"/>
</dbReference>